<dbReference type="Proteomes" id="UP000012073">
    <property type="component" value="Unassembled WGS sequence"/>
</dbReference>
<gene>
    <name evidence="1" type="ORF">CHC_T00006971001</name>
</gene>
<proteinExistence type="predicted"/>
<dbReference type="AlphaFoldDB" id="R7QRV9"/>
<reference evidence="2" key="1">
    <citation type="journal article" date="2013" name="Proc. Natl. Acad. Sci. U.S.A.">
        <title>Genome structure and metabolic features in the red seaweed Chondrus crispus shed light on evolution of the Archaeplastida.</title>
        <authorList>
            <person name="Collen J."/>
            <person name="Porcel B."/>
            <person name="Carre W."/>
            <person name="Ball S.G."/>
            <person name="Chaparro C."/>
            <person name="Tonon T."/>
            <person name="Barbeyron T."/>
            <person name="Michel G."/>
            <person name="Noel B."/>
            <person name="Valentin K."/>
            <person name="Elias M."/>
            <person name="Artiguenave F."/>
            <person name="Arun A."/>
            <person name="Aury J.M."/>
            <person name="Barbosa-Neto J.F."/>
            <person name="Bothwell J.H."/>
            <person name="Bouget F.Y."/>
            <person name="Brillet L."/>
            <person name="Cabello-Hurtado F."/>
            <person name="Capella-Gutierrez S."/>
            <person name="Charrier B."/>
            <person name="Cladiere L."/>
            <person name="Cock J.M."/>
            <person name="Coelho S.M."/>
            <person name="Colleoni C."/>
            <person name="Czjzek M."/>
            <person name="Da Silva C."/>
            <person name="Delage L."/>
            <person name="Denoeud F."/>
            <person name="Deschamps P."/>
            <person name="Dittami S.M."/>
            <person name="Gabaldon T."/>
            <person name="Gachon C.M."/>
            <person name="Groisillier A."/>
            <person name="Herve C."/>
            <person name="Jabbari K."/>
            <person name="Katinka M."/>
            <person name="Kloareg B."/>
            <person name="Kowalczyk N."/>
            <person name="Labadie K."/>
            <person name="Leblanc C."/>
            <person name="Lopez P.J."/>
            <person name="McLachlan D.H."/>
            <person name="Meslet-Cladiere L."/>
            <person name="Moustafa A."/>
            <person name="Nehr Z."/>
            <person name="Nyvall Collen P."/>
            <person name="Panaud O."/>
            <person name="Partensky F."/>
            <person name="Poulain J."/>
            <person name="Rensing S.A."/>
            <person name="Rousvoal S."/>
            <person name="Samson G."/>
            <person name="Symeonidi A."/>
            <person name="Weissenbach J."/>
            <person name="Zambounis A."/>
            <person name="Wincker P."/>
            <person name="Boyen C."/>
        </authorList>
    </citation>
    <scope>NUCLEOTIDE SEQUENCE [LARGE SCALE GENOMIC DNA]</scope>
    <source>
        <strain evidence="2">cv. Stackhouse</strain>
    </source>
</reference>
<dbReference type="KEGG" id="ccp:CHC_T00006971001"/>
<sequence length="167" mass="19378">MLNWIKSEFNRTYAVGDSQWCALVWHVGSDRFHYFNFVRHHTVKKSIKWTNQVHADVHTCPNMPVHAVLKEGLRPSFKTAWTLPHFGKQICLLNKGNFPRIRTAFAYFIITSYASHIEPVRRVPQISPTTDIPLSPVRECICSWSLSPTHVSHSPTHMLTFARFDFC</sequence>
<protein>
    <submittedName>
        <fullName evidence="1">Uncharacterized protein</fullName>
    </submittedName>
</protein>
<dbReference type="EMBL" id="HG002126">
    <property type="protein sequence ID" value="CDF40095.1"/>
    <property type="molecule type" value="Genomic_DNA"/>
</dbReference>
<dbReference type="GeneID" id="17318107"/>
<keyword evidence="2" id="KW-1185">Reference proteome</keyword>
<accession>R7QRV9</accession>
<dbReference type="RefSeq" id="XP_005710389.1">
    <property type="nucleotide sequence ID" value="XM_005710332.1"/>
</dbReference>
<evidence type="ECO:0000313" key="1">
    <source>
        <dbReference type="EMBL" id="CDF40095.1"/>
    </source>
</evidence>
<dbReference type="Gramene" id="CDF40095">
    <property type="protein sequence ID" value="CDF40095"/>
    <property type="gene ID" value="CHC_T00006971001"/>
</dbReference>
<evidence type="ECO:0000313" key="2">
    <source>
        <dbReference type="Proteomes" id="UP000012073"/>
    </source>
</evidence>
<organism evidence="1 2">
    <name type="scientific">Chondrus crispus</name>
    <name type="common">Carrageen Irish moss</name>
    <name type="synonym">Polymorpha crispa</name>
    <dbReference type="NCBI Taxonomy" id="2769"/>
    <lineage>
        <taxon>Eukaryota</taxon>
        <taxon>Rhodophyta</taxon>
        <taxon>Florideophyceae</taxon>
        <taxon>Rhodymeniophycidae</taxon>
        <taxon>Gigartinales</taxon>
        <taxon>Gigartinaceae</taxon>
        <taxon>Chondrus</taxon>
    </lineage>
</organism>
<name>R7QRV9_CHOCR</name>